<dbReference type="RefSeq" id="WP_097114965.1">
    <property type="nucleotide sequence ID" value="NZ_CP083931.1"/>
</dbReference>
<keyword evidence="1" id="KW-1133">Transmembrane helix</keyword>
<protein>
    <submittedName>
        <fullName evidence="2">Uncharacterized protein</fullName>
    </submittedName>
</protein>
<keyword evidence="3" id="KW-1185">Reference proteome</keyword>
<evidence type="ECO:0000313" key="3">
    <source>
        <dbReference type="Proteomes" id="UP000219669"/>
    </source>
</evidence>
<organism evidence="2 3">
    <name type="scientific">Alysiella filiformis DSM 16848</name>
    <dbReference type="NCBI Taxonomy" id="1120981"/>
    <lineage>
        <taxon>Bacteria</taxon>
        <taxon>Pseudomonadati</taxon>
        <taxon>Pseudomonadota</taxon>
        <taxon>Betaproteobacteria</taxon>
        <taxon>Neisseriales</taxon>
        <taxon>Neisseriaceae</taxon>
        <taxon>Alysiella</taxon>
    </lineage>
</organism>
<feature type="transmembrane region" description="Helical" evidence="1">
    <location>
        <begin position="7"/>
        <end position="27"/>
    </location>
</feature>
<evidence type="ECO:0000256" key="1">
    <source>
        <dbReference type="SAM" id="Phobius"/>
    </source>
</evidence>
<feature type="transmembrane region" description="Helical" evidence="1">
    <location>
        <begin position="47"/>
        <end position="64"/>
    </location>
</feature>
<proteinExistence type="predicted"/>
<accession>A0A286EH73</accession>
<reference evidence="2 3" key="1">
    <citation type="submission" date="2017-09" db="EMBL/GenBank/DDBJ databases">
        <authorList>
            <person name="Ehlers B."/>
            <person name="Leendertz F.H."/>
        </authorList>
    </citation>
    <scope>NUCLEOTIDE SEQUENCE [LARGE SCALE GENOMIC DNA]</scope>
    <source>
        <strain evidence="2 3">DSM 16848</strain>
    </source>
</reference>
<dbReference type="OrthoDB" id="8604072at2"/>
<keyword evidence="1" id="KW-0472">Membrane</keyword>
<dbReference type="EMBL" id="OCNF01000023">
    <property type="protein sequence ID" value="SOD70169.1"/>
    <property type="molecule type" value="Genomic_DNA"/>
</dbReference>
<gene>
    <name evidence="2" type="ORF">SAMN02746062_02006</name>
</gene>
<sequence>MSILDWALICLLSGMVLLVLAVVWQMYVMLSETHTLDRYANTPQMKWVAMSLFFSFSLSVYWVCPNARKKGVIFVLLGLLGSLIYGTGMYLKRMGLPQ</sequence>
<name>A0A286EH73_9NEIS</name>
<dbReference type="AlphaFoldDB" id="A0A286EH73"/>
<feature type="transmembrane region" description="Helical" evidence="1">
    <location>
        <begin position="71"/>
        <end position="91"/>
    </location>
</feature>
<keyword evidence="1" id="KW-0812">Transmembrane</keyword>
<dbReference type="Proteomes" id="UP000219669">
    <property type="component" value="Unassembled WGS sequence"/>
</dbReference>
<evidence type="ECO:0000313" key="2">
    <source>
        <dbReference type="EMBL" id="SOD70169.1"/>
    </source>
</evidence>